<dbReference type="GO" id="GO:0006396">
    <property type="term" value="P:RNA processing"/>
    <property type="evidence" value="ECO:0007669"/>
    <property type="project" value="TreeGrafter"/>
</dbReference>
<dbReference type="GO" id="GO:0007005">
    <property type="term" value="P:mitochondrion organization"/>
    <property type="evidence" value="ECO:0007669"/>
    <property type="project" value="TreeGrafter"/>
</dbReference>
<evidence type="ECO:0000313" key="2">
    <source>
        <dbReference type="Proteomes" id="UP001162640"/>
    </source>
</evidence>
<dbReference type="InterPro" id="IPR011990">
    <property type="entry name" value="TPR-like_helical_dom_sf"/>
</dbReference>
<evidence type="ECO:0000313" key="1">
    <source>
        <dbReference type="EMBL" id="GMH63768.1"/>
    </source>
</evidence>
<sequence length="291" mass="32546">MTSTFSHLLKTDLKAAEKHYILSLRSTPKRSNLPLPFYTLALNLYSTLRKPTGVMAVHDTVVRSGIELDGKYWSTLIKSTDLKSSRMLFEKVRKTSTYNGDSRTFIDGAFLSALSKAGLVEEMISFKDAKDEEVVGDSGGSSGVDSELRFYNLLLKGLNIQLKRRKRIEGGPIEVEAEVMTVLDRMKSEGIAMDEFSYGSALQALSLSDDSTALLKLYQKMKLNKQLNRPNKILKQALIIGLGRDQSKKEGGLEAVKIFETIKNKDVKLFNAVMKANYGGEKVWEREAKQC</sequence>
<dbReference type="EMBL" id="BLQM01000102">
    <property type="protein sequence ID" value="GMH63768.1"/>
    <property type="molecule type" value="Genomic_DNA"/>
</dbReference>
<proteinExistence type="predicted"/>
<comment type="caution">
    <text evidence="1">The sequence shown here is derived from an EMBL/GenBank/DDBJ whole genome shotgun (WGS) entry which is preliminary data.</text>
</comment>
<gene>
    <name evidence="1" type="ORF">TL16_g03795</name>
</gene>
<dbReference type="AlphaFoldDB" id="A0A9W7E2U0"/>
<protein>
    <recommendedName>
        <fullName evidence="3">Pentatricopeptide repeat-containing protein</fullName>
    </recommendedName>
</protein>
<dbReference type="PANTHER" id="PTHR47934">
    <property type="entry name" value="PENTATRICOPEPTIDE REPEAT-CONTAINING PROTEIN PET309, MITOCHONDRIAL"/>
    <property type="match status" value="1"/>
</dbReference>
<evidence type="ECO:0008006" key="3">
    <source>
        <dbReference type="Google" id="ProtNLM"/>
    </source>
</evidence>
<accession>A0A9W7E2U0</accession>
<dbReference type="InterPro" id="IPR051114">
    <property type="entry name" value="Mito_RNA_Proc_CCM1"/>
</dbReference>
<dbReference type="GO" id="GO:0005739">
    <property type="term" value="C:mitochondrion"/>
    <property type="evidence" value="ECO:0007669"/>
    <property type="project" value="TreeGrafter"/>
</dbReference>
<name>A0A9W7E2U0_9STRA</name>
<dbReference type="PANTHER" id="PTHR47934:SF6">
    <property type="entry name" value="MITOCHONDRIAL GROUP I INTRON SPLICING FACTOR CCM1-RELATED"/>
    <property type="match status" value="1"/>
</dbReference>
<dbReference type="Proteomes" id="UP001162640">
    <property type="component" value="Unassembled WGS sequence"/>
</dbReference>
<dbReference type="GO" id="GO:0003729">
    <property type="term" value="F:mRNA binding"/>
    <property type="evidence" value="ECO:0007669"/>
    <property type="project" value="TreeGrafter"/>
</dbReference>
<reference evidence="2" key="1">
    <citation type="journal article" date="2023" name="Commun. Biol.">
        <title>Genome analysis of Parmales, the sister group of diatoms, reveals the evolutionary specialization of diatoms from phago-mixotrophs to photoautotrophs.</title>
        <authorList>
            <person name="Ban H."/>
            <person name="Sato S."/>
            <person name="Yoshikawa S."/>
            <person name="Yamada K."/>
            <person name="Nakamura Y."/>
            <person name="Ichinomiya M."/>
            <person name="Sato N."/>
            <person name="Blanc-Mathieu R."/>
            <person name="Endo H."/>
            <person name="Kuwata A."/>
            <person name="Ogata H."/>
        </authorList>
    </citation>
    <scope>NUCLEOTIDE SEQUENCE [LARGE SCALE GENOMIC DNA]</scope>
</reference>
<organism evidence="1 2">
    <name type="scientific">Triparma laevis f. inornata</name>
    <dbReference type="NCBI Taxonomy" id="1714386"/>
    <lineage>
        <taxon>Eukaryota</taxon>
        <taxon>Sar</taxon>
        <taxon>Stramenopiles</taxon>
        <taxon>Ochrophyta</taxon>
        <taxon>Bolidophyceae</taxon>
        <taxon>Parmales</taxon>
        <taxon>Triparmaceae</taxon>
        <taxon>Triparma</taxon>
    </lineage>
</organism>
<dbReference type="Gene3D" id="1.25.40.10">
    <property type="entry name" value="Tetratricopeptide repeat domain"/>
    <property type="match status" value="1"/>
</dbReference>